<gene>
    <name evidence="2" type="ORF">J2800_003107</name>
</gene>
<dbReference type="PANTHER" id="PTHR22916:SF3">
    <property type="entry name" value="UDP-GLCNAC:BETAGAL BETA-1,3-N-ACETYLGLUCOSAMINYLTRANSFERASE-LIKE PROTEIN 1"/>
    <property type="match status" value="1"/>
</dbReference>
<evidence type="ECO:0000259" key="1">
    <source>
        <dbReference type="Pfam" id="PF00535"/>
    </source>
</evidence>
<dbReference type="PANTHER" id="PTHR22916">
    <property type="entry name" value="GLYCOSYLTRANSFERASE"/>
    <property type="match status" value="1"/>
</dbReference>
<dbReference type="Gene3D" id="3.90.550.10">
    <property type="entry name" value="Spore Coat Polysaccharide Biosynthesis Protein SpsA, Chain A"/>
    <property type="match status" value="1"/>
</dbReference>
<evidence type="ECO:0000313" key="2">
    <source>
        <dbReference type="EMBL" id="MDR6532351.1"/>
    </source>
</evidence>
<dbReference type="EMBL" id="JAVDRL010000008">
    <property type="protein sequence ID" value="MDR6532351.1"/>
    <property type="molecule type" value="Genomic_DNA"/>
</dbReference>
<proteinExistence type="predicted"/>
<dbReference type="InterPro" id="IPR001173">
    <property type="entry name" value="Glyco_trans_2-like"/>
</dbReference>
<keyword evidence="3" id="KW-1185">Reference proteome</keyword>
<organism evidence="2 3">
    <name type="scientific">Caulobacter rhizosphaerae</name>
    <dbReference type="NCBI Taxonomy" id="2010972"/>
    <lineage>
        <taxon>Bacteria</taxon>
        <taxon>Pseudomonadati</taxon>
        <taxon>Pseudomonadota</taxon>
        <taxon>Alphaproteobacteria</taxon>
        <taxon>Caulobacterales</taxon>
        <taxon>Caulobacteraceae</taxon>
        <taxon>Caulobacter</taxon>
    </lineage>
</organism>
<evidence type="ECO:0000313" key="3">
    <source>
        <dbReference type="Proteomes" id="UP001262754"/>
    </source>
</evidence>
<dbReference type="RefSeq" id="WP_310032849.1">
    <property type="nucleotide sequence ID" value="NZ_JAVDRL010000008.1"/>
</dbReference>
<protein>
    <submittedName>
        <fullName evidence="2">Archaellum component FlaC</fullName>
    </submittedName>
</protein>
<dbReference type="Proteomes" id="UP001262754">
    <property type="component" value="Unassembled WGS sequence"/>
</dbReference>
<dbReference type="Pfam" id="PF00535">
    <property type="entry name" value="Glycos_transf_2"/>
    <property type="match status" value="1"/>
</dbReference>
<comment type="caution">
    <text evidence="2">The sequence shown here is derived from an EMBL/GenBank/DDBJ whole genome shotgun (WGS) entry which is preliminary data.</text>
</comment>
<dbReference type="InterPro" id="IPR029044">
    <property type="entry name" value="Nucleotide-diphossugar_trans"/>
</dbReference>
<dbReference type="SUPFAM" id="SSF53448">
    <property type="entry name" value="Nucleotide-diphospho-sugar transferases"/>
    <property type="match status" value="1"/>
</dbReference>
<sequence>MAVAKVTVVTVCLNVRDTIRLTLESVARQTFPNMEHVIIDGVSTDGTLDIIREYPVAYLSSEKDKGVYDAMDKGSRAVTGDIVIFLNAGDTFYDDEVCEKVAAFFDESGADIVFGDLLPVYLKPSDTHDHGAFTSGQVLDLSYVVNRRNLYNESIHHQATFYRRWVVKKCTYACAQPEATGEYNVLLKAVMKLGAKVKHVPLPISRFALGGISTGNFEKEWARYVKARDILRSLYYPSVESVRIKDELEFRHAPLARPLTRIERRTVLKERIKALAPFKIYDRLARGITARIVNQLAAELHAARQHGEVQSYQLLMGVEANFRAHLAETKGEIHQVRRDLEQMEARHKADLARVKTSLAGRLDGLVAIPETLEQVRDQVEALGKSAARQDALKTMGVRIDQIGADLRIIDSNMAAIREQTSGADRVGQTIDRIADHMNGHDALLNSVGADLKAFAATLTSVHDQAIVGNGKVERIADHMNGYDALLNNVGADLKAFAATLTSVHDQAVAGNGKVDRIADYIHGYDALLSNVGADLKAFAATLTSVHDRTIAGTNKVDRIADYMNGYDALLSNVGADLKAFAATLTSVHDRTIAGTDKVDRIADYIHGYDALLNNVGADLKAFAATLTSVHDQAAAGTDKVLDRLESQSVTLRETRGQLSQDLQSTGNAVLRYATLSEQRDAHLKHELMGVRANLGLMRIEGRENPTFEQNGVKVFSQWDEDGLIDHIVAHCEIPNRSFVEIGIGDYTEANTRFLLTERGWSGVVVDSTTADIEKLRGSEAYWRYPLTALNSFVAAENVNEIIATGGLKGDIGLLSIDIDGMDYWIWNAIEVVSPRIVVCEYNGIFGSKAAVTVPYEPAFDRRTKHYSWLYGGTSLGALGHLAARKGYTLVGCNAGGNNAFFVRNDVMAAGDLKPSARPYRKPVFRESRNPDGTLSFLDVAEGVKLIRDLPVYDVARDKTIKIADVDLVF</sequence>
<feature type="domain" description="Glycosyltransferase 2-like" evidence="1">
    <location>
        <begin position="7"/>
        <end position="133"/>
    </location>
</feature>
<dbReference type="CDD" id="cd06433">
    <property type="entry name" value="GT_2_WfgS_like"/>
    <property type="match status" value="1"/>
</dbReference>
<name>A0ABU1N352_9CAUL</name>
<accession>A0ABU1N352</accession>
<reference evidence="2 3" key="1">
    <citation type="submission" date="2023-07" db="EMBL/GenBank/DDBJ databases">
        <title>Sorghum-associated microbial communities from plants grown in Nebraska, USA.</title>
        <authorList>
            <person name="Schachtman D."/>
        </authorList>
    </citation>
    <scope>NUCLEOTIDE SEQUENCE [LARGE SCALE GENOMIC DNA]</scope>
    <source>
        <strain evidence="2 3">DS2154</strain>
    </source>
</reference>